<comment type="caution">
    <text evidence="3">The sequence shown here is derived from an EMBL/GenBank/DDBJ whole genome shotgun (WGS) entry which is preliminary data.</text>
</comment>
<protein>
    <recommendedName>
        <fullName evidence="2">SnoaL-like domain-containing protein</fullName>
    </recommendedName>
</protein>
<dbReference type="EMBL" id="RCTF01000005">
    <property type="protein sequence ID" value="RLP79627.1"/>
    <property type="molecule type" value="Genomic_DNA"/>
</dbReference>
<dbReference type="InterPro" id="IPR032710">
    <property type="entry name" value="NTF2-like_dom_sf"/>
</dbReference>
<proteinExistence type="predicted"/>
<dbReference type="Gene3D" id="3.10.450.50">
    <property type="match status" value="1"/>
</dbReference>
<sequence>MADATRIPEMRITIFAVAVTMAFTSCIAARAAQPDDADVIKVVNEYLADMNQGAADTFVRLCSPQTIIIDDFPPHTWQGPTACMDWLTAFAAYDAKAGITPRAVTIGKPWRVSVNGENAYVVVPATYTYTKGKKKVTEANSVWTLALRKGPDGWRIAGWAWGQR</sequence>
<organism evidence="3 4">
    <name type="scientific">Xanthobacter tagetidis</name>
    <dbReference type="NCBI Taxonomy" id="60216"/>
    <lineage>
        <taxon>Bacteria</taxon>
        <taxon>Pseudomonadati</taxon>
        <taxon>Pseudomonadota</taxon>
        <taxon>Alphaproteobacteria</taxon>
        <taxon>Hyphomicrobiales</taxon>
        <taxon>Xanthobacteraceae</taxon>
        <taxon>Xanthobacter</taxon>
    </lineage>
</organism>
<gene>
    <name evidence="3" type="ORF">D9R14_08215</name>
</gene>
<evidence type="ECO:0000313" key="3">
    <source>
        <dbReference type="EMBL" id="RLP79627.1"/>
    </source>
</evidence>
<feature type="domain" description="SnoaL-like" evidence="2">
    <location>
        <begin position="40"/>
        <end position="157"/>
    </location>
</feature>
<dbReference type="SUPFAM" id="SSF54427">
    <property type="entry name" value="NTF2-like"/>
    <property type="match status" value="1"/>
</dbReference>
<name>A0A3L7AHG2_9HYPH</name>
<evidence type="ECO:0000259" key="2">
    <source>
        <dbReference type="Pfam" id="PF13474"/>
    </source>
</evidence>
<dbReference type="Proteomes" id="UP000269692">
    <property type="component" value="Unassembled WGS sequence"/>
</dbReference>
<evidence type="ECO:0000313" key="4">
    <source>
        <dbReference type="Proteomes" id="UP000269692"/>
    </source>
</evidence>
<feature type="signal peptide" evidence="1">
    <location>
        <begin position="1"/>
        <end position="31"/>
    </location>
</feature>
<dbReference type="OrthoDB" id="119950at2"/>
<keyword evidence="4" id="KW-1185">Reference proteome</keyword>
<reference evidence="3 4" key="1">
    <citation type="submission" date="2018-10" db="EMBL/GenBank/DDBJ databases">
        <title>Xanthobacter tagetidis genome sequencing and assembly.</title>
        <authorList>
            <person name="Maclea K.S."/>
            <person name="Goen A.E."/>
            <person name="Fatima S.A."/>
        </authorList>
    </citation>
    <scope>NUCLEOTIDE SEQUENCE [LARGE SCALE GENOMIC DNA]</scope>
    <source>
        <strain evidence="3 4">ATCC 700314</strain>
    </source>
</reference>
<keyword evidence="1" id="KW-0732">Signal</keyword>
<feature type="chain" id="PRO_5018165774" description="SnoaL-like domain-containing protein" evidence="1">
    <location>
        <begin position="32"/>
        <end position="164"/>
    </location>
</feature>
<dbReference type="InterPro" id="IPR037401">
    <property type="entry name" value="SnoaL-like"/>
</dbReference>
<accession>A0A3L7AHG2</accession>
<dbReference type="Pfam" id="PF13474">
    <property type="entry name" value="SnoaL_3"/>
    <property type="match status" value="1"/>
</dbReference>
<dbReference type="AlphaFoldDB" id="A0A3L7AHG2"/>
<dbReference type="PROSITE" id="PS51257">
    <property type="entry name" value="PROKAR_LIPOPROTEIN"/>
    <property type="match status" value="1"/>
</dbReference>
<evidence type="ECO:0000256" key="1">
    <source>
        <dbReference type="SAM" id="SignalP"/>
    </source>
</evidence>